<dbReference type="PANTHER" id="PTHR43229">
    <property type="entry name" value="NODULATION PROTEIN J"/>
    <property type="match status" value="1"/>
</dbReference>
<dbReference type="Pfam" id="PF01061">
    <property type="entry name" value="ABC2_membrane"/>
    <property type="match status" value="1"/>
</dbReference>
<keyword evidence="3 5" id="KW-1133">Transmembrane helix</keyword>
<comment type="subcellular location">
    <subcellularLocation>
        <location evidence="1">Membrane</location>
        <topology evidence="1">Multi-pass membrane protein</topology>
    </subcellularLocation>
</comment>
<name>A0A8E7EII3_9EURY</name>
<gene>
    <name evidence="7" type="ORF">KHC33_00415</name>
</gene>
<evidence type="ECO:0000256" key="1">
    <source>
        <dbReference type="ARBA" id="ARBA00004141"/>
    </source>
</evidence>
<feature type="transmembrane region" description="Helical" evidence="5">
    <location>
        <begin position="108"/>
        <end position="134"/>
    </location>
</feature>
<dbReference type="RefSeq" id="WP_214421261.1">
    <property type="nucleotide sequence ID" value="NZ_JAXCMI010000003.1"/>
</dbReference>
<evidence type="ECO:0000256" key="3">
    <source>
        <dbReference type="ARBA" id="ARBA00022989"/>
    </source>
</evidence>
<dbReference type="PROSITE" id="PS51012">
    <property type="entry name" value="ABC_TM2"/>
    <property type="match status" value="1"/>
</dbReference>
<reference evidence="7 8" key="1">
    <citation type="submission" date="2021-05" db="EMBL/GenBank/DDBJ databases">
        <title>A novel Methanospirillum isolate from a pyrite-forming mixed culture.</title>
        <authorList>
            <person name="Bunk B."/>
            <person name="Sproer C."/>
            <person name="Spring S."/>
            <person name="Pester M."/>
        </authorList>
    </citation>
    <scope>NUCLEOTIDE SEQUENCE [LARGE SCALE GENOMIC DNA]</scope>
    <source>
        <strain evidence="7 8">J.3.6.1-F.2.7.3</strain>
    </source>
</reference>
<evidence type="ECO:0000259" key="6">
    <source>
        <dbReference type="PROSITE" id="PS51012"/>
    </source>
</evidence>
<dbReference type="KEGG" id="mrtj:KHC33_00415"/>
<keyword evidence="4 5" id="KW-0472">Membrane</keyword>
<keyword evidence="8" id="KW-1185">Reference proteome</keyword>
<accession>A0A8E7EII3</accession>
<dbReference type="PIRSF" id="PIRSF006648">
    <property type="entry name" value="DrrB"/>
    <property type="match status" value="1"/>
</dbReference>
<feature type="transmembrane region" description="Helical" evidence="5">
    <location>
        <begin position="175"/>
        <end position="194"/>
    </location>
</feature>
<dbReference type="AlphaFoldDB" id="A0A8E7EII3"/>
<evidence type="ECO:0000256" key="2">
    <source>
        <dbReference type="ARBA" id="ARBA00022692"/>
    </source>
</evidence>
<dbReference type="GO" id="GO:0140359">
    <property type="term" value="F:ABC-type transporter activity"/>
    <property type="evidence" value="ECO:0007669"/>
    <property type="project" value="InterPro"/>
</dbReference>
<feature type="transmembrane region" description="Helical" evidence="5">
    <location>
        <begin position="200"/>
        <end position="222"/>
    </location>
</feature>
<dbReference type="InterPro" id="IPR000412">
    <property type="entry name" value="ABC_2_transport"/>
</dbReference>
<organism evidence="7 8">
    <name type="scientific">Methanospirillum purgamenti</name>
    <dbReference type="NCBI Taxonomy" id="2834276"/>
    <lineage>
        <taxon>Archaea</taxon>
        <taxon>Methanobacteriati</taxon>
        <taxon>Methanobacteriota</taxon>
        <taxon>Stenosarchaea group</taxon>
        <taxon>Methanomicrobia</taxon>
        <taxon>Methanomicrobiales</taxon>
        <taxon>Methanospirillaceae</taxon>
        <taxon>Methanospirillum</taxon>
    </lineage>
</organism>
<evidence type="ECO:0000313" key="8">
    <source>
        <dbReference type="Proteomes" id="UP000680656"/>
    </source>
</evidence>
<proteinExistence type="predicted"/>
<dbReference type="PRINTS" id="PR00164">
    <property type="entry name" value="ABC2TRNSPORT"/>
</dbReference>
<sequence length="258" mass="28388">MKSAWITIIGAYRVWMRNALVFRKNIRVNLVPPFIEPLLYLGAIGFGIGAYITDIDGLPYVRFIAPAILAASVMNASFFECAYGTYVRMYYQKTFDAILATPITLKEVILGEILWGATRGLISALSISIILLILGLASPIGIILALPLSFLAGILFSGIAACFSSISPSIDTISYPATLFIAPMFLFSGTFFPLHLLPEAVQIFALLFLPLTHVVSLIRALLTETANPLWLINLLWIGVGIIVFSFLAIRLFERRLIV</sequence>
<feature type="transmembrane region" description="Helical" evidence="5">
    <location>
        <begin position="30"/>
        <end position="52"/>
    </location>
</feature>
<feature type="transmembrane region" description="Helical" evidence="5">
    <location>
        <begin position="229"/>
        <end position="252"/>
    </location>
</feature>
<dbReference type="InterPro" id="IPR013525">
    <property type="entry name" value="ABC2_TM"/>
</dbReference>
<dbReference type="PANTHER" id="PTHR43229:SF2">
    <property type="entry name" value="NODULATION PROTEIN J"/>
    <property type="match status" value="1"/>
</dbReference>
<dbReference type="GO" id="GO:0043190">
    <property type="term" value="C:ATP-binding cassette (ABC) transporter complex"/>
    <property type="evidence" value="ECO:0007669"/>
    <property type="project" value="InterPro"/>
</dbReference>
<dbReference type="Proteomes" id="UP000680656">
    <property type="component" value="Chromosome"/>
</dbReference>
<dbReference type="InterPro" id="IPR051784">
    <property type="entry name" value="Nod_factor_ABC_transporter"/>
</dbReference>
<evidence type="ECO:0000256" key="4">
    <source>
        <dbReference type="ARBA" id="ARBA00023136"/>
    </source>
</evidence>
<evidence type="ECO:0000313" key="7">
    <source>
        <dbReference type="EMBL" id="QVV90493.1"/>
    </source>
</evidence>
<dbReference type="EMBL" id="CP075546">
    <property type="protein sequence ID" value="QVV90493.1"/>
    <property type="molecule type" value="Genomic_DNA"/>
</dbReference>
<protein>
    <submittedName>
        <fullName evidence="7">ABC transporter permease</fullName>
    </submittedName>
</protein>
<keyword evidence="2 5" id="KW-0812">Transmembrane</keyword>
<feature type="domain" description="ABC transmembrane type-2" evidence="6">
    <location>
        <begin position="28"/>
        <end position="255"/>
    </location>
</feature>
<feature type="transmembrane region" description="Helical" evidence="5">
    <location>
        <begin position="140"/>
        <end position="163"/>
    </location>
</feature>
<evidence type="ECO:0000256" key="5">
    <source>
        <dbReference type="SAM" id="Phobius"/>
    </source>
</evidence>
<feature type="transmembrane region" description="Helical" evidence="5">
    <location>
        <begin position="64"/>
        <end position="87"/>
    </location>
</feature>
<dbReference type="InterPro" id="IPR047817">
    <property type="entry name" value="ABC2_TM_bact-type"/>
</dbReference>